<dbReference type="AlphaFoldDB" id="A0A1Y2BLR8"/>
<dbReference type="STRING" id="71784.A0A1Y2BLR8"/>
<dbReference type="OrthoDB" id="3362851at2759"/>
<dbReference type="EMBL" id="MCFC01000002">
    <property type="protein sequence ID" value="ORY35075.1"/>
    <property type="molecule type" value="Genomic_DNA"/>
</dbReference>
<comment type="caution">
    <text evidence="4">The sequence shown here is derived from an EMBL/GenBank/DDBJ whole genome shotgun (WGS) entry which is preliminary data.</text>
</comment>
<dbReference type="Proteomes" id="UP000193986">
    <property type="component" value="Unassembled WGS sequence"/>
</dbReference>
<protein>
    <recommendedName>
        <fullName evidence="6">Transcription factor domain-containing protein</fullName>
    </recommendedName>
</protein>
<evidence type="ECO:0000256" key="1">
    <source>
        <dbReference type="ARBA" id="ARBA00004123"/>
    </source>
</evidence>
<dbReference type="GO" id="GO:0005634">
    <property type="term" value="C:nucleus"/>
    <property type="evidence" value="ECO:0007669"/>
    <property type="project" value="UniProtKB-SubCell"/>
</dbReference>
<evidence type="ECO:0000256" key="3">
    <source>
        <dbReference type="SAM" id="MobiDB-lite"/>
    </source>
</evidence>
<dbReference type="PANTHER" id="PTHR31001">
    <property type="entry name" value="UNCHARACTERIZED TRANSCRIPTIONAL REGULATORY PROTEIN"/>
    <property type="match status" value="1"/>
</dbReference>
<proteinExistence type="predicted"/>
<comment type="subcellular location">
    <subcellularLocation>
        <location evidence="1">Nucleus</location>
    </subcellularLocation>
</comment>
<dbReference type="InterPro" id="IPR050613">
    <property type="entry name" value="Sec_Metabolite_Reg"/>
</dbReference>
<evidence type="ECO:0000256" key="2">
    <source>
        <dbReference type="ARBA" id="ARBA00023242"/>
    </source>
</evidence>
<dbReference type="PANTHER" id="PTHR31001:SF90">
    <property type="entry name" value="CENTROMERE DNA-BINDING PROTEIN COMPLEX CBF3 SUBUNIT B"/>
    <property type="match status" value="1"/>
</dbReference>
<accession>A0A1Y2BLR8</accession>
<evidence type="ECO:0000313" key="4">
    <source>
        <dbReference type="EMBL" id="ORY35075.1"/>
    </source>
</evidence>
<organism evidence="4 5">
    <name type="scientific">Naematelia encephala</name>
    <dbReference type="NCBI Taxonomy" id="71784"/>
    <lineage>
        <taxon>Eukaryota</taxon>
        <taxon>Fungi</taxon>
        <taxon>Dikarya</taxon>
        <taxon>Basidiomycota</taxon>
        <taxon>Agaricomycotina</taxon>
        <taxon>Tremellomycetes</taxon>
        <taxon>Tremellales</taxon>
        <taxon>Naemateliaceae</taxon>
        <taxon>Naematelia</taxon>
    </lineage>
</organism>
<sequence>MPQGLAHDVKQLREEVQELKSLISAYTHSQVTIPNSEILPVSNVSLTTHPIASAMSETASLAGATNRVHLAQPQPSSSINQLPTTMRELVPGNPFESTVTELEELGAGPITGDLPRRSRLGPVESSSATSLLPPSLQPQTFIPLPAGYVDMLSSVLPDPSVGRQLIQEYLGGPVHRAWPTIEPLTFLSQHDFYSSLPIESRYSAVDPAWMAVYLMILSLSIKKGDKRRVEAMYPGSSSADSKQLSAILYEGSLQAILAADCLVTPQIRHVQACIMYIVYNVHLGDSTREATLALRYLDNAITTAQWLGLDLIEGDTDKIPFSDPALIDLKQWAAVETCRWLFHILSFMDGTLPKRPGLWRLAHKPDAADLTLLSRPVERSPSIWTEFGLARAGSHFARVIRRFTVSTYENQMTYDRMLEYDAGLRELLGLIPFPFDGESESEPFDLEASWMMLVLFCSVQNRLLRIHRPFMIRSYTEDAFWESRRASVDSAKLIVNALLPFEMRPDLRPTFVRRWIMGAALVCAIDLVLNIRSSSIAIENRAIILQALDMFKVQPIGDDNDFCAQVVSSLLTAADKRLLPSYTPANTDNNHEEALVDYLRDVVKDLPLHSENAHGSSPPVAADVTSAEVQMVALNGDAQEHDLSASDFWHEFDDLLNWSVS</sequence>
<reference evidence="4 5" key="1">
    <citation type="submission" date="2016-07" db="EMBL/GenBank/DDBJ databases">
        <title>Pervasive Adenine N6-methylation of Active Genes in Fungi.</title>
        <authorList>
            <consortium name="DOE Joint Genome Institute"/>
            <person name="Mondo S.J."/>
            <person name="Dannebaum R.O."/>
            <person name="Kuo R.C."/>
            <person name="Labutti K."/>
            <person name="Haridas S."/>
            <person name="Kuo A."/>
            <person name="Salamov A."/>
            <person name="Ahrendt S.R."/>
            <person name="Lipzen A."/>
            <person name="Sullivan W."/>
            <person name="Andreopoulos W.B."/>
            <person name="Clum A."/>
            <person name="Lindquist E."/>
            <person name="Daum C."/>
            <person name="Ramamoorthy G.K."/>
            <person name="Gryganskyi A."/>
            <person name="Culley D."/>
            <person name="Magnuson J.K."/>
            <person name="James T.Y."/>
            <person name="O'Malley M.A."/>
            <person name="Stajich J.E."/>
            <person name="Spatafora J.W."/>
            <person name="Visel A."/>
            <person name="Grigoriev I.V."/>
        </authorList>
    </citation>
    <scope>NUCLEOTIDE SEQUENCE [LARGE SCALE GENOMIC DNA]</scope>
    <source>
        <strain evidence="4 5">68-887.2</strain>
    </source>
</reference>
<evidence type="ECO:0000313" key="5">
    <source>
        <dbReference type="Proteomes" id="UP000193986"/>
    </source>
</evidence>
<name>A0A1Y2BLR8_9TREE</name>
<keyword evidence="2" id="KW-0539">Nucleus</keyword>
<evidence type="ECO:0008006" key="6">
    <source>
        <dbReference type="Google" id="ProtNLM"/>
    </source>
</evidence>
<feature type="region of interest" description="Disordered" evidence="3">
    <location>
        <begin position="107"/>
        <end position="132"/>
    </location>
</feature>
<dbReference type="CDD" id="cd12148">
    <property type="entry name" value="fungal_TF_MHR"/>
    <property type="match status" value="1"/>
</dbReference>
<keyword evidence="5" id="KW-1185">Reference proteome</keyword>
<gene>
    <name evidence="4" type="ORF">BCR39DRAFT_147354</name>
</gene>
<dbReference type="InParanoid" id="A0A1Y2BLR8"/>